<organism evidence="1 2">
    <name type="scientific">Phlebotomus papatasi</name>
    <name type="common">Sandfly</name>
    <dbReference type="NCBI Taxonomy" id="29031"/>
    <lineage>
        <taxon>Eukaryota</taxon>
        <taxon>Metazoa</taxon>
        <taxon>Ecdysozoa</taxon>
        <taxon>Arthropoda</taxon>
        <taxon>Hexapoda</taxon>
        <taxon>Insecta</taxon>
        <taxon>Pterygota</taxon>
        <taxon>Neoptera</taxon>
        <taxon>Endopterygota</taxon>
        <taxon>Diptera</taxon>
        <taxon>Nematocera</taxon>
        <taxon>Psychodoidea</taxon>
        <taxon>Psychodidae</taxon>
        <taxon>Phlebotomus</taxon>
        <taxon>Phlebotomus</taxon>
    </lineage>
</organism>
<dbReference type="GO" id="GO:0042302">
    <property type="term" value="F:structural constituent of cuticle"/>
    <property type="evidence" value="ECO:0007669"/>
    <property type="project" value="UniProtKB-UniRule"/>
</dbReference>
<accession>A0A1B0EZ62</accession>
<protein>
    <submittedName>
        <fullName evidence="1">Uncharacterized protein</fullName>
    </submittedName>
</protein>
<keyword evidence="2" id="KW-1185">Reference proteome</keyword>
<sequence>YELSDGQGREEIGTIHNPGTDQEYLEVVGYYRYTGPDQFTYRVNYKSGPEGYEAMTSRYKTGRNRISPVALKSLVG</sequence>
<dbReference type="VEuPathDB" id="VectorBase:PPAI009060"/>
<dbReference type="PROSITE" id="PS51155">
    <property type="entry name" value="CHIT_BIND_RR_2"/>
    <property type="match status" value="1"/>
</dbReference>
<dbReference type="Proteomes" id="UP000092462">
    <property type="component" value="Unassembled WGS sequence"/>
</dbReference>
<dbReference type="VEuPathDB" id="VectorBase:PPAPM1_011246"/>
<proteinExistence type="predicted"/>
<dbReference type="EnsemblMetazoa" id="PPAI009060-RA">
    <property type="protein sequence ID" value="PPAI009060-PA"/>
    <property type="gene ID" value="PPAI009060"/>
</dbReference>
<name>A0A1B0EZ62_PHLPP</name>
<dbReference type="InterPro" id="IPR000618">
    <property type="entry name" value="Insect_cuticle"/>
</dbReference>
<dbReference type="AlphaFoldDB" id="A0A1B0EZ62"/>
<reference evidence="1" key="1">
    <citation type="submission" date="2022-08" db="UniProtKB">
        <authorList>
            <consortium name="EnsemblMetazoa"/>
        </authorList>
    </citation>
    <scope>IDENTIFICATION</scope>
    <source>
        <strain evidence="1">Israel</strain>
    </source>
</reference>
<evidence type="ECO:0000313" key="2">
    <source>
        <dbReference type="Proteomes" id="UP000092462"/>
    </source>
</evidence>
<dbReference type="EMBL" id="AJVK01069881">
    <property type="status" value="NOT_ANNOTATED_CDS"/>
    <property type="molecule type" value="Genomic_DNA"/>
</dbReference>
<dbReference type="Pfam" id="PF00379">
    <property type="entry name" value="Chitin_bind_4"/>
    <property type="match status" value="1"/>
</dbReference>
<evidence type="ECO:0000313" key="1">
    <source>
        <dbReference type="EnsemblMetazoa" id="PPAI009060-PA"/>
    </source>
</evidence>